<proteinExistence type="predicted"/>
<reference evidence="2" key="1">
    <citation type="submission" date="2018-11" db="EMBL/GenBank/DDBJ databases">
        <authorList>
            <consortium name="Pathogen Informatics"/>
        </authorList>
    </citation>
    <scope>NUCLEOTIDE SEQUENCE</scope>
</reference>
<evidence type="ECO:0000256" key="1">
    <source>
        <dbReference type="SAM" id="MobiDB-lite"/>
    </source>
</evidence>
<dbReference type="AlphaFoldDB" id="A0A448WZ14"/>
<dbReference type="Proteomes" id="UP000784294">
    <property type="component" value="Unassembled WGS sequence"/>
</dbReference>
<accession>A0A448WZ14</accession>
<keyword evidence="3" id="KW-1185">Reference proteome</keyword>
<gene>
    <name evidence="2" type="ORF">PXEA_LOCUS17146</name>
</gene>
<evidence type="ECO:0000313" key="3">
    <source>
        <dbReference type="Proteomes" id="UP000784294"/>
    </source>
</evidence>
<feature type="compositionally biased region" description="Polar residues" evidence="1">
    <location>
        <begin position="48"/>
        <end position="61"/>
    </location>
</feature>
<name>A0A448WZ14_9PLAT</name>
<sequence length="85" mass="8916">MHMLRVCAAGSRLSGHPCLGTRVAQVSLWRMKHSGGHGGYTARPSGAKQGNSPTEDGNQDGQGHVTKQVADAIAFQLLPSACVYV</sequence>
<comment type="caution">
    <text evidence="2">The sequence shown here is derived from an EMBL/GenBank/DDBJ whole genome shotgun (WGS) entry which is preliminary data.</text>
</comment>
<organism evidence="2 3">
    <name type="scientific">Protopolystoma xenopodis</name>
    <dbReference type="NCBI Taxonomy" id="117903"/>
    <lineage>
        <taxon>Eukaryota</taxon>
        <taxon>Metazoa</taxon>
        <taxon>Spiralia</taxon>
        <taxon>Lophotrochozoa</taxon>
        <taxon>Platyhelminthes</taxon>
        <taxon>Monogenea</taxon>
        <taxon>Polyopisthocotylea</taxon>
        <taxon>Polystomatidea</taxon>
        <taxon>Polystomatidae</taxon>
        <taxon>Protopolystoma</taxon>
    </lineage>
</organism>
<feature type="region of interest" description="Disordered" evidence="1">
    <location>
        <begin position="34"/>
        <end position="65"/>
    </location>
</feature>
<evidence type="ECO:0000313" key="2">
    <source>
        <dbReference type="EMBL" id="VEL23706.1"/>
    </source>
</evidence>
<dbReference type="EMBL" id="CAAALY010063382">
    <property type="protein sequence ID" value="VEL23706.1"/>
    <property type="molecule type" value="Genomic_DNA"/>
</dbReference>
<protein>
    <submittedName>
        <fullName evidence="2">Uncharacterized protein</fullName>
    </submittedName>
</protein>